<feature type="non-terminal residue" evidence="2">
    <location>
        <position position="70"/>
    </location>
</feature>
<evidence type="ECO:0000313" key="2">
    <source>
        <dbReference type="EMBL" id="KAK2093191.1"/>
    </source>
</evidence>
<sequence length="70" mass="8001">MVFEEHEVNEDIQPVTAFESEKEIELPKEVPEKLPEAGAQLQRPTGSKGRPWFKHRNPLDSPTAFLLSED</sequence>
<keyword evidence="3" id="KW-1185">Reference proteome</keyword>
<evidence type="ECO:0000313" key="3">
    <source>
        <dbReference type="Proteomes" id="UP001266305"/>
    </source>
</evidence>
<feature type="compositionally biased region" description="Basic and acidic residues" evidence="1">
    <location>
        <begin position="19"/>
        <end position="35"/>
    </location>
</feature>
<dbReference type="EMBL" id="JASSZA010000015">
    <property type="protein sequence ID" value="KAK2093191.1"/>
    <property type="molecule type" value="Genomic_DNA"/>
</dbReference>
<gene>
    <name evidence="2" type="ORF">P7K49_029720</name>
</gene>
<accession>A0ABQ9U803</accession>
<organism evidence="2 3">
    <name type="scientific">Saguinus oedipus</name>
    <name type="common">Cotton-top tamarin</name>
    <name type="synonym">Oedipomidas oedipus</name>
    <dbReference type="NCBI Taxonomy" id="9490"/>
    <lineage>
        <taxon>Eukaryota</taxon>
        <taxon>Metazoa</taxon>
        <taxon>Chordata</taxon>
        <taxon>Craniata</taxon>
        <taxon>Vertebrata</taxon>
        <taxon>Euteleostomi</taxon>
        <taxon>Mammalia</taxon>
        <taxon>Eutheria</taxon>
        <taxon>Euarchontoglires</taxon>
        <taxon>Primates</taxon>
        <taxon>Haplorrhini</taxon>
        <taxon>Platyrrhini</taxon>
        <taxon>Cebidae</taxon>
        <taxon>Callitrichinae</taxon>
        <taxon>Saguinus</taxon>
    </lineage>
</organism>
<name>A0ABQ9U803_SAGOE</name>
<feature type="region of interest" description="Disordered" evidence="1">
    <location>
        <begin position="1"/>
        <end position="70"/>
    </location>
</feature>
<reference evidence="2 3" key="1">
    <citation type="submission" date="2023-05" db="EMBL/GenBank/DDBJ databases">
        <title>B98-5 Cell Line De Novo Hybrid Assembly: An Optical Mapping Approach.</title>
        <authorList>
            <person name="Kananen K."/>
            <person name="Auerbach J.A."/>
            <person name="Kautto E."/>
            <person name="Blachly J.S."/>
        </authorList>
    </citation>
    <scope>NUCLEOTIDE SEQUENCE [LARGE SCALE GENOMIC DNA]</scope>
    <source>
        <strain evidence="2">B95-8</strain>
        <tissue evidence="2">Cell line</tissue>
    </source>
</reference>
<protein>
    <submittedName>
        <fullName evidence="2">Uncharacterized protein</fullName>
    </submittedName>
</protein>
<proteinExistence type="predicted"/>
<dbReference type="Proteomes" id="UP001266305">
    <property type="component" value="Unassembled WGS sequence"/>
</dbReference>
<evidence type="ECO:0000256" key="1">
    <source>
        <dbReference type="SAM" id="MobiDB-lite"/>
    </source>
</evidence>
<comment type="caution">
    <text evidence="2">The sequence shown here is derived from an EMBL/GenBank/DDBJ whole genome shotgun (WGS) entry which is preliminary data.</text>
</comment>